<dbReference type="RefSeq" id="WP_223878114.1">
    <property type="nucleotide sequence ID" value="NZ_FQVE01000001.1"/>
</dbReference>
<dbReference type="PROSITE" id="PS01124">
    <property type="entry name" value="HTH_ARAC_FAMILY_2"/>
    <property type="match status" value="1"/>
</dbReference>
<dbReference type="Gene3D" id="1.10.10.60">
    <property type="entry name" value="Homeodomain-like"/>
    <property type="match status" value="2"/>
</dbReference>
<evidence type="ECO:0000256" key="4">
    <source>
        <dbReference type="SAM" id="Phobius"/>
    </source>
</evidence>
<keyword evidence="2 6" id="KW-0238">DNA-binding</keyword>
<dbReference type="SUPFAM" id="SSF46689">
    <property type="entry name" value="Homeodomain-like"/>
    <property type="match status" value="1"/>
</dbReference>
<dbReference type="GO" id="GO:0003700">
    <property type="term" value="F:DNA-binding transcription factor activity"/>
    <property type="evidence" value="ECO:0007669"/>
    <property type="project" value="InterPro"/>
</dbReference>
<dbReference type="InterPro" id="IPR018062">
    <property type="entry name" value="HTH_AraC-typ_CS"/>
</dbReference>
<reference evidence="7" key="1">
    <citation type="submission" date="2016-11" db="EMBL/GenBank/DDBJ databases">
        <authorList>
            <person name="Varghese N."/>
            <person name="Submissions S."/>
        </authorList>
    </citation>
    <scope>NUCLEOTIDE SEQUENCE [LARGE SCALE GENOMIC DNA]</scope>
    <source>
        <strain evidence="7">YR203</strain>
    </source>
</reference>
<proteinExistence type="predicted"/>
<name>A0A1M4WD20_9FLAO</name>
<dbReference type="Proteomes" id="UP000184108">
    <property type="component" value="Unassembled WGS sequence"/>
</dbReference>
<organism evidence="6 7">
    <name type="scientific">Chryseobacterium vrystaatense</name>
    <dbReference type="NCBI Taxonomy" id="307480"/>
    <lineage>
        <taxon>Bacteria</taxon>
        <taxon>Pseudomonadati</taxon>
        <taxon>Bacteroidota</taxon>
        <taxon>Flavobacteriia</taxon>
        <taxon>Flavobacteriales</taxon>
        <taxon>Weeksellaceae</taxon>
        <taxon>Chryseobacterium group</taxon>
        <taxon>Chryseobacterium</taxon>
    </lineage>
</organism>
<keyword evidence="4" id="KW-1133">Transmembrane helix</keyword>
<evidence type="ECO:0000313" key="7">
    <source>
        <dbReference type="Proteomes" id="UP000184108"/>
    </source>
</evidence>
<evidence type="ECO:0000256" key="3">
    <source>
        <dbReference type="ARBA" id="ARBA00023163"/>
    </source>
</evidence>
<feature type="transmembrane region" description="Helical" evidence="4">
    <location>
        <begin position="199"/>
        <end position="222"/>
    </location>
</feature>
<keyword evidence="3" id="KW-0804">Transcription</keyword>
<feature type="transmembrane region" description="Helical" evidence="4">
    <location>
        <begin position="176"/>
        <end position="193"/>
    </location>
</feature>
<dbReference type="AlphaFoldDB" id="A0A1M4WD20"/>
<dbReference type="Pfam" id="PF12833">
    <property type="entry name" value="HTH_18"/>
    <property type="match status" value="1"/>
</dbReference>
<feature type="transmembrane region" description="Helical" evidence="4">
    <location>
        <begin position="20"/>
        <end position="41"/>
    </location>
</feature>
<dbReference type="SMART" id="SM00342">
    <property type="entry name" value="HTH_ARAC"/>
    <property type="match status" value="1"/>
</dbReference>
<keyword evidence="4" id="KW-0472">Membrane</keyword>
<dbReference type="PANTHER" id="PTHR43280:SF29">
    <property type="entry name" value="ARAC-FAMILY TRANSCRIPTIONAL REGULATOR"/>
    <property type="match status" value="1"/>
</dbReference>
<dbReference type="GO" id="GO:0043565">
    <property type="term" value="F:sequence-specific DNA binding"/>
    <property type="evidence" value="ECO:0007669"/>
    <property type="project" value="InterPro"/>
</dbReference>
<dbReference type="PROSITE" id="PS00041">
    <property type="entry name" value="HTH_ARAC_FAMILY_1"/>
    <property type="match status" value="1"/>
</dbReference>
<keyword evidence="1" id="KW-0805">Transcription regulation</keyword>
<gene>
    <name evidence="6" type="ORF">SAMN02787073_1134</name>
</gene>
<dbReference type="InterPro" id="IPR018060">
    <property type="entry name" value="HTH_AraC"/>
</dbReference>
<feature type="transmembrane region" description="Helical" evidence="4">
    <location>
        <begin position="120"/>
        <end position="139"/>
    </location>
</feature>
<protein>
    <submittedName>
        <fullName evidence="6">AraC-type DNA-binding protein</fullName>
    </submittedName>
</protein>
<evidence type="ECO:0000313" key="6">
    <source>
        <dbReference type="EMBL" id="SHE79087.1"/>
    </source>
</evidence>
<keyword evidence="4" id="KW-0812">Transmembrane</keyword>
<dbReference type="PANTHER" id="PTHR43280">
    <property type="entry name" value="ARAC-FAMILY TRANSCRIPTIONAL REGULATOR"/>
    <property type="match status" value="1"/>
</dbReference>
<sequence length="367" mass="42285">MDWIFTSKNYKTITMTFGQQMLFFFSAVGAFNGLLLGIYFLFIKKIKHIPDFFLGLILLTLSTRVGISVCMYFYPDLPRIIPHLGMSALFFTGPALYYYIRSSFLREEFDLKQCRTSFGILTLILGAVGLVYLFFPVTWDMYFGTFIYTVWSVFVLLSVYQYYIFSKQAARNSNKFILPVLVSNAVIFLAYQLISTGWVQIYCAGGSLVFSFVLYTNFLILFNRKDEQTPLKEIPKYTNKKISGDLAESFVSRLERFMDSEELYKNPNLKLGDLAAKMNISAHQLSQLLNDNLGKSFATYINEYRISEACEQIENGSFLKIEEIGYEVGFNSKSTFFSTFKKIKNTTPLLYKQSQMPAEARFQSSEL</sequence>
<evidence type="ECO:0000259" key="5">
    <source>
        <dbReference type="PROSITE" id="PS01124"/>
    </source>
</evidence>
<feature type="transmembrane region" description="Helical" evidence="4">
    <location>
        <begin position="80"/>
        <end position="100"/>
    </location>
</feature>
<dbReference type="InterPro" id="IPR009057">
    <property type="entry name" value="Homeodomain-like_sf"/>
</dbReference>
<feature type="domain" description="HTH araC/xylS-type" evidence="5">
    <location>
        <begin position="252"/>
        <end position="354"/>
    </location>
</feature>
<evidence type="ECO:0000256" key="1">
    <source>
        <dbReference type="ARBA" id="ARBA00023015"/>
    </source>
</evidence>
<dbReference type="EMBL" id="FQVE01000001">
    <property type="protein sequence ID" value="SHE79087.1"/>
    <property type="molecule type" value="Genomic_DNA"/>
</dbReference>
<accession>A0A1M4WD20</accession>
<feature type="transmembrane region" description="Helical" evidence="4">
    <location>
        <begin position="145"/>
        <end position="164"/>
    </location>
</feature>
<evidence type="ECO:0000256" key="2">
    <source>
        <dbReference type="ARBA" id="ARBA00023125"/>
    </source>
</evidence>